<gene>
    <name evidence="2" type="primary">Acey_s0139.g2138</name>
    <name evidence="2" type="ORF">Y032_0139g2138</name>
</gene>
<dbReference type="Proteomes" id="UP000024635">
    <property type="component" value="Unassembled WGS sequence"/>
</dbReference>
<protein>
    <recommendedName>
        <fullName evidence="1">Peptidase M13 C-terminal domain-containing protein</fullName>
    </recommendedName>
</protein>
<evidence type="ECO:0000313" key="3">
    <source>
        <dbReference type="Proteomes" id="UP000024635"/>
    </source>
</evidence>
<reference evidence="3" key="1">
    <citation type="journal article" date="2015" name="Nat. Genet.">
        <title>The genome and transcriptome of the zoonotic hookworm Ancylostoma ceylanicum identify infection-specific gene families.</title>
        <authorList>
            <person name="Schwarz E.M."/>
            <person name="Hu Y."/>
            <person name="Antoshechkin I."/>
            <person name="Miller M.M."/>
            <person name="Sternberg P.W."/>
            <person name="Aroian R.V."/>
        </authorList>
    </citation>
    <scope>NUCLEOTIDE SEQUENCE</scope>
    <source>
        <strain evidence="3">HY135</strain>
    </source>
</reference>
<dbReference type="OrthoDB" id="5873741at2759"/>
<dbReference type="Pfam" id="PF01431">
    <property type="entry name" value="Peptidase_M13"/>
    <property type="match status" value="1"/>
</dbReference>
<dbReference type="InterPro" id="IPR018497">
    <property type="entry name" value="Peptidase_M13_C"/>
</dbReference>
<dbReference type="PANTHER" id="PTHR11733">
    <property type="entry name" value="ZINC METALLOPROTEASE FAMILY M13 NEPRILYSIN-RELATED"/>
    <property type="match status" value="1"/>
</dbReference>
<name>A0A016T4Y6_9BILA</name>
<dbReference type="PROSITE" id="PS51885">
    <property type="entry name" value="NEPRILYSIN"/>
    <property type="match status" value="1"/>
</dbReference>
<accession>A0A016T4Y6</accession>
<dbReference type="GO" id="GO:0004222">
    <property type="term" value="F:metalloendopeptidase activity"/>
    <property type="evidence" value="ECO:0007669"/>
    <property type="project" value="InterPro"/>
</dbReference>
<dbReference type="InterPro" id="IPR000718">
    <property type="entry name" value="Peptidase_M13"/>
</dbReference>
<dbReference type="EMBL" id="JARK01001475">
    <property type="protein sequence ID" value="EYB97644.1"/>
    <property type="molecule type" value="Genomic_DNA"/>
</dbReference>
<dbReference type="STRING" id="53326.A0A016T4Y6"/>
<organism evidence="2 3">
    <name type="scientific">Ancylostoma ceylanicum</name>
    <dbReference type="NCBI Taxonomy" id="53326"/>
    <lineage>
        <taxon>Eukaryota</taxon>
        <taxon>Metazoa</taxon>
        <taxon>Ecdysozoa</taxon>
        <taxon>Nematoda</taxon>
        <taxon>Chromadorea</taxon>
        <taxon>Rhabditida</taxon>
        <taxon>Rhabditina</taxon>
        <taxon>Rhabditomorpha</taxon>
        <taxon>Strongyloidea</taxon>
        <taxon>Ancylostomatidae</taxon>
        <taxon>Ancylostomatinae</taxon>
        <taxon>Ancylostoma</taxon>
    </lineage>
</organism>
<proteinExistence type="predicted"/>
<dbReference type="SUPFAM" id="SSF55486">
    <property type="entry name" value="Metalloproteases ('zincins'), catalytic domain"/>
    <property type="match status" value="1"/>
</dbReference>
<sequence length="146" mass="17203">MEKEFNKKHGHFYSTKEKRALFDENGIHRRSWLPDEFYDEFHERTSCLIKMYNDSELPISELKVDGIRTLAENIADNEGAKLAHKAYRKLEKKFGAEGRFERMQDFTNEQMFFLGYSVTQCNAVVYNPSYLKILVEVDTHAPSLLR</sequence>
<feature type="domain" description="Peptidase M13 C-terminal" evidence="1">
    <location>
        <begin position="18"/>
        <end position="146"/>
    </location>
</feature>
<evidence type="ECO:0000259" key="1">
    <source>
        <dbReference type="Pfam" id="PF01431"/>
    </source>
</evidence>
<dbReference type="PANTHER" id="PTHR11733:SF133">
    <property type="entry name" value="PHOSPHATE-REGULATING NEUTRAL ENDOPEPTIDASE PHEX"/>
    <property type="match status" value="1"/>
</dbReference>
<comment type="caution">
    <text evidence="2">The sequence shown here is derived from an EMBL/GenBank/DDBJ whole genome shotgun (WGS) entry which is preliminary data.</text>
</comment>
<dbReference type="GO" id="GO:0005886">
    <property type="term" value="C:plasma membrane"/>
    <property type="evidence" value="ECO:0007669"/>
    <property type="project" value="TreeGrafter"/>
</dbReference>
<dbReference type="GO" id="GO:0016485">
    <property type="term" value="P:protein processing"/>
    <property type="evidence" value="ECO:0007669"/>
    <property type="project" value="TreeGrafter"/>
</dbReference>
<dbReference type="Gene3D" id="3.40.390.10">
    <property type="entry name" value="Collagenase (Catalytic Domain)"/>
    <property type="match status" value="1"/>
</dbReference>
<evidence type="ECO:0000313" key="2">
    <source>
        <dbReference type="EMBL" id="EYB97644.1"/>
    </source>
</evidence>
<dbReference type="InterPro" id="IPR024079">
    <property type="entry name" value="MetalloPept_cat_dom_sf"/>
</dbReference>
<keyword evidence="3" id="KW-1185">Reference proteome</keyword>
<dbReference type="AlphaFoldDB" id="A0A016T4Y6"/>